<dbReference type="Pfam" id="PF02421">
    <property type="entry name" value="FeoB_N"/>
    <property type="match status" value="1"/>
</dbReference>
<dbReference type="CDD" id="cd01879">
    <property type="entry name" value="FeoB"/>
    <property type="match status" value="1"/>
</dbReference>
<feature type="transmembrane region" description="Helical" evidence="2">
    <location>
        <begin position="235"/>
        <end position="258"/>
    </location>
</feature>
<dbReference type="InterPro" id="IPR011640">
    <property type="entry name" value="Fe2_transport_prot_B_C"/>
</dbReference>
<feature type="transmembrane region" description="Helical" evidence="2">
    <location>
        <begin position="592"/>
        <end position="617"/>
    </location>
</feature>
<keyword evidence="2" id="KW-0472">Membrane</keyword>
<dbReference type="AlphaFoldDB" id="A0AAD1KQB8"/>
<evidence type="ECO:0000256" key="2">
    <source>
        <dbReference type="SAM" id="Phobius"/>
    </source>
</evidence>
<dbReference type="InterPro" id="IPR030389">
    <property type="entry name" value="G_FEOB_dom"/>
</dbReference>
<dbReference type="PROSITE" id="PS51711">
    <property type="entry name" value="G_FEOB"/>
    <property type="match status" value="1"/>
</dbReference>
<dbReference type="InterPro" id="IPR006073">
    <property type="entry name" value="GTP-bd"/>
</dbReference>
<keyword evidence="2" id="KW-0812">Transmembrane</keyword>
<dbReference type="PANTHER" id="PTHR43185">
    <property type="entry name" value="FERROUS IRON TRANSPORT PROTEIN B"/>
    <property type="match status" value="1"/>
</dbReference>
<reference evidence="4" key="1">
    <citation type="submission" date="2021-06" db="EMBL/GenBank/DDBJ databases">
        <title>Genome sequence of Cutibacterium modestum strain KB17-24694.</title>
        <authorList>
            <person name="Dekio I."/>
            <person name="Asahina A."/>
            <person name="Nishida M."/>
        </authorList>
    </citation>
    <scope>NUCLEOTIDE SEQUENCE</scope>
    <source>
        <strain evidence="4">KB17-24694</strain>
    </source>
</reference>
<dbReference type="EMBL" id="AP024747">
    <property type="protein sequence ID" value="BCY25812.1"/>
    <property type="molecule type" value="Genomic_DNA"/>
</dbReference>
<organism evidence="4 5">
    <name type="scientific">Cutibacterium modestum</name>
    <dbReference type="NCBI Taxonomy" id="2559073"/>
    <lineage>
        <taxon>Bacteria</taxon>
        <taxon>Bacillati</taxon>
        <taxon>Actinomycetota</taxon>
        <taxon>Actinomycetes</taxon>
        <taxon>Propionibacteriales</taxon>
        <taxon>Propionibacteriaceae</taxon>
        <taxon>Cutibacterium</taxon>
    </lineage>
</organism>
<accession>A0AAD1KQB8</accession>
<sequence length="654" mass="70273">MPIPTAAPCHTVPTTEPRTDSPKLALVGSPNGGKTSIFNQLTGLHAKTGNYPGVTVSRSTGVCRIGKNEYGIEDLPGTYSLTPISPDEEVVVHALEGTMKGIPAPDGVLVVADSTALRRSLLLLAETLALGLPTAVIVTMTDELRRRGGSLDTTALSQALGVPVVSVVANRGIGIGELRHLITDWQTWDRPPVPPPTATEELAGWVDSVLASAGYQDPHLDSRTERIDKVLLHPVWGTIVFFVVMFLFFQALFTWAAPAQDAIDNFFGWLGSWVDDNVSNQILAGLLGDGIIGGVGSVLTFVPQILLMYLLLALLDAVGYMSRAAFLMDKVMSRAGLEGRAFVAMLSSFACAIPGVMATRTIPSAKDRIATMLGVPLATCSARLPVYVLLVGMLIPNTTQIGPFSGRGVAMFLLYLLGAVSAMTAAWVVKKITDRSGILLPFYMEMPPYRIPTLRSVGIAMWEPTKAFLHKAGTIIMLTTIVIWALTTFPMRSNAELTKAGIDPSNDVAVAAYTMDHSIAGSIGKAVEPVFEPLGFDWRIDVSLIGSLAAREVSVSTLGQMASATDPEDDVDVSHQLDHWTWTHGPDKGNKVFTPATIVALILFFAYALQCMSTVAIMKRETGGWKWPAVAFGYMFVLAWAMAFIGRLVTNLLM</sequence>
<dbReference type="InterPro" id="IPR050860">
    <property type="entry name" value="FeoB_GTPase"/>
</dbReference>
<dbReference type="Gene3D" id="3.40.50.300">
    <property type="entry name" value="P-loop containing nucleotide triphosphate hydrolases"/>
    <property type="match status" value="1"/>
</dbReference>
<dbReference type="InterPro" id="IPR027417">
    <property type="entry name" value="P-loop_NTPase"/>
</dbReference>
<feature type="transmembrane region" description="Helical" evidence="2">
    <location>
        <begin position="339"/>
        <end position="357"/>
    </location>
</feature>
<evidence type="ECO:0000259" key="3">
    <source>
        <dbReference type="PROSITE" id="PS51711"/>
    </source>
</evidence>
<dbReference type="Pfam" id="PF07670">
    <property type="entry name" value="Gate"/>
    <property type="match status" value="2"/>
</dbReference>
<name>A0AAD1KQB8_9ACTN</name>
<evidence type="ECO:0000313" key="5">
    <source>
        <dbReference type="Proteomes" id="UP000825072"/>
    </source>
</evidence>
<keyword evidence="2" id="KW-1133">Transmembrane helix</keyword>
<proteinExistence type="predicted"/>
<dbReference type="GO" id="GO:0005886">
    <property type="term" value="C:plasma membrane"/>
    <property type="evidence" value="ECO:0007669"/>
    <property type="project" value="TreeGrafter"/>
</dbReference>
<dbReference type="InterPro" id="IPR011642">
    <property type="entry name" value="Gate_dom"/>
</dbReference>
<dbReference type="Proteomes" id="UP000825072">
    <property type="component" value="Chromosome 1"/>
</dbReference>
<dbReference type="GO" id="GO:0005525">
    <property type="term" value="F:GTP binding"/>
    <property type="evidence" value="ECO:0007669"/>
    <property type="project" value="InterPro"/>
</dbReference>
<gene>
    <name evidence="4" type="primary">feoB</name>
    <name evidence="4" type="ORF">KB1_18020</name>
</gene>
<dbReference type="SUPFAM" id="SSF52540">
    <property type="entry name" value="P-loop containing nucleoside triphosphate hydrolases"/>
    <property type="match status" value="1"/>
</dbReference>
<dbReference type="PRINTS" id="PR00326">
    <property type="entry name" value="GTP1OBG"/>
</dbReference>
<feature type="transmembrane region" description="Helical" evidence="2">
    <location>
        <begin position="468"/>
        <end position="487"/>
    </location>
</feature>
<feature type="domain" description="FeoB-type G" evidence="3">
    <location>
        <begin position="21"/>
        <end position="188"/>
    </location>
</feature>
<evidence type="ECO:0000256" key="1">
    <source>
        <dbReference type="SAM" id="MobiDB-lite"/>
    </source>
</evidence>
<protein>
    <submittedName>
        <fullName evidence="4">Ferrous iron transporter B</fullName>
    </submittedName>
</protein>
<feature type="transmembrane region" description="Helical" evidence="2">
    <location>
        <begin position="629"/>
        <end position="649"/>
    </location>
</feature>
<dbReference type="GO" id="GO:0015093">
    <property type="term" value="F:ferrous iron transmembrane transporter activity"/>
    <property type="evidence" value="ECO:0007669"/>
    <property type="project" value="InterPro"/>
</dbReference>
<dbReference type="PANTHER" id="PTHR43185:SF1">
    <property type="entry name" value="FE(2+) TRANSPORTER FEOB"/>
    <property type="match status" value="1"/>
</dbReference>
<feature type="transmembrane region" description="Helical" evidence="2">
    <location>
        <begin position="369"/>
        <end position="396"/>
    </location>
</feature>
<feature type="transmembrane region" description="Helical" evidence="2">
    <location>
        <begin position="408"/>
        <end position="429"/>
    </location>
</feature>
<evidence type="ECO:0000313" key="4">
    <source>
        <dbReference type="EMBL" id="BCY25812.1"/>
    </source>
</evidence>
<dbReference type="Pfam" id="PF07664">
    <property type="entry name" value="FeoB_C"/>
    <property type="match status" value="1"/>
</dbReference>
<feature type="region of interest" description="Disordered" evidence="1">
    <location>
        <begin position="1"/>
        <end position="24"/>
    </location>
</feature>